<keyword evidence="2" id="KW-0808">Transferase</keyword>
<evidence type="ECO:0000313" key="5">
    <source>
        <dbReference type="EMBL" id="MFC6758607.1"/>
    </source>
</evidence>
<dbReference type="Gene3D" id="3.40.30.10">
    <property type="entry name" value="Glutaredoxin"/>
    <property type="match status" value="1"/>
</dbReference>
<keyword evidence="6" id="KW-1185">Reference proteome</keyword>
<dbReference type="Gene3D" id="1.20.1050.10">
    <property type="match status" value="1"/>
</dbReference>
<evidence type="ECO:0000256" key="1">
    <source>
        <dbReference type="ARBA" id="ARBA00012452"/>
    </source>
</evidence>
<evidence type="ECO:0000313" key="6">
    <source>
        <dbReference type="Proteomes" id="UP001596353"/>
    </source>
</evidence>
<sequence>MADGFTLIGFRHSVYTRIVRVALIEMRLQASYVEVDPFSDPSALDRFTPLARVPVLRHGDFTLTETAAILRYLARVSGAMHLLPDESQALARMDQVFGIVDTSLYWPLVRQVFSNGFYAPLMNEPFDADQVAAGIKAGRPGLKLLDTIAAEGLVLDGQGLTLADLHLAPVMDYLTRVAVGAELLAEYPDLSAWWSGMSGSPLLQETDPFPGEERP</sequence>
<name>A0ABW2B030_9RHOB</name>
<reference evidence="6" key="1">
    <citation type="journal article" date="2019" name="Int. J. Syst. Evol. Microbiol.">
        <title>The Global Catalogue of Microorganisms (GCM) 10K type strain sequencing project: providing services to taxonomists for standard genome sequencing and annotation.</title>
        <authorList>
            <consortium name="The Broad Institute Genomics Platform"/>
            <consortium name="The Broad Institute Genome Sequencing Center for Infectious Disease"/>
            <person name="Wu L."/>
            <person name="Ma J."/>
        </authorList>
    </citation>
    <scope>NUCLEOTIDE SEQUENCE [LARGE SCALE GENOMIC DNA]</scope>
    <source>
        <strain evidence="6">CCUG 66188</strain>
    </source>
</reference>
<dbReference type="Pfam" id="PF00043">
    <property type="entry name" value="GST_C"/>
    <property type="match status" value="1"/>
</dbReference>
<dbReference type="InterPro" id="IPR004046">
    <property type="entry name" value="GST_C"/>
</dbReference>
<dbReference type="SFLD" id="SFLDS00019">
    <property type="entry name" value="Glutathione_Transferase_(cytos"/>
    <property type="match status" value="1"/>
</dbReference>
<dbReference type="EMBL" id="JBHSWG010000001">
    <property type="protein sequence ID" value="MFC6758607.1"/>
    <property type="molecule type" value="Genomic_DNA"/>
</dbReference>
<dbReference type="SUPFAM" id="SSF47616">
    <property type="entry name" value="GST C-terminal domain-like"/>
    <property type="match status" value="1"/>
</dbReference>
<dbReference type="SFLD" id="SFLDG00358">
    <property type="entry name" value="Main_(cytGST)"/>
    <property type="match status" value="1"/>
</dbReference>
<accession>A0ABW2B030</accession>
<dbReference type="Pfam" id="PF13417">
    <property type="entry name" value="GST_N_3"/>
    <property type="match status" value="1"/>
</dbReference>
<dbReference type="InterPro" id="IPR010987">
    <property type="entry name" value="Glutathione-S-Trfase_C-like"/>
</dbReference>
<dbReference type="InterPro" id="IPR004045">
    <property type="entry name" value="Glutathione_S-Trfase_N"/>
</dbReference>
<evidence type="ECO:0000256" key="2">
    <source>
        <dbReference type="ARBA" id="ARBA00022679"/>
    </source>
</evidence>
<organism evidence="5 6">
    <name type="scientific">Sulfitobacter porphyrae</name>
    <dbReference type="NCBI Taxonomy" id="1246864"/>
    <lineage>
        <taxon>Bacteria</taxon>
        <taxon>Pseudomonadati</taxon>
        <taxon>Pseudomonadota</taxon>
        <taxon>Alphaproteobacteria</taxon>
        <taxon>Rhodobacterales</taxon>
        <taxon>Roseobacteraceae</taxon>
        <taxon>Sulfitobacter</taxon>
    </lineage>
</organism>
<feature type="domain" description="GST N-terminal" evidence="3">
    <location>
        <begin position="3"/>
        <end position="81"/>
    </location>
</feature>
<evidence type="ECO:0000259" key="3">
    <source>
        <dbReference type="PROSITE" id="PS50404"/>
    </source>
</evidence>
<dbReference type="PROSITE" id="PS50405">
    <property type="entry name" value="GST_CTER"/>
    <property type="match status" value="1"/>
</dbReference>
<dbReference type="CDD" id="cd00570">
    <property type="entry name" value="GST_N_family"/>
    <property type="match status" value="1"/>
</dbReference>
<proteinExistence type="predicted"/>
<dbReference type="SUPFAM" id="SSF52833">
    <property type="entry name" value="Thioredoxin-like"/>
    <property type="match status" value="1"/>
</dbReference>
<dbReference type="EC" id="2.5.1.18" evidence="1"/>
<dbReference type="PANTHER" id="PTHR43900:SF3">
    <property type="entry name" value="GLUTATHIONE S-TRANSFERASE RHO"/>
    <property type="match status" value="1"/>
</dbReference>
<dbReference type="InterPro" id="IPR040079">
    <property type="entry name" value="Glutathione_S-Trfase"/>
</dbReference>
<dbReference type="PANTHER" id="PTHR43900">
    <property type="entry name" value="GLUTATHIONE S-TRANSFERASE RHO"/>
    <property type="match status" value="1"/>
</dbReference>
<gene>
    <name evidence="5" type="ORF">ACFQFQ_02375</name>
</gene>
<feature type="domain" description="GST C-terminal" evidence="4">
    <location>
        <begin position="86"/>
        <end position="215"/>
    </location>
</feature>
<dbReference type="InterPro" id="IPR036249">
    <property type="entry name" value="Thioredoxin-like_sf"/>
</dbReference>
<comment type="caution">
    <text evidence="5">The sequence shown here is derived from an EMBL/GenBank/DDBJ whole genome shotgun (WGS) entry which is preliminary data.</text>
</comment>
<protein>
    <recommendedName>
        <fullName evidence="1">glutathione transferase</fullName>
        <ecNumber evidence="1">2.5.1.18</ecNumber>
    </recommendedName>
</protein>
<dbReference type="PROSITE" id="PS50404">
    <property type="entry name" value="GST_NTER"/>
    <property type="match status" value="1"/>
</dbReference>
<dbReference type="Proteomes" id="UP001596353">
    <property type="component" value="Unassembled WGS sequence"/>
</dbReference>
<evidence type="ECO:0000259" key="4">
    <source>
        <dbReference type="PROSITE" id="PS50405"/>
    </source>
</evidence>
<dbReference type="CDD" id="cd00299">
    <property type="entry name" value="GST_C_family"/>
    <property type="match status" value="1"/>
</dbReference>
<dbReference type="InterPro" id="IPR036282">
    <property type="entry name" value="Glutathione-S-Trfase_C_sf"/>
</dbReference>